<evidence type="ECO:0000256" key="8">
    <source>
        <dbReference type="SAM" id="Phobius"/>
    </source>
</evidence>
<evidence type="ECO:0000256" key="2">
    <source>
        <dbReference type="ARBA" id="ARBA00004414"/>
    </source>
</evidence>
<proteinExistence type="inferred from homology"/>
<dbReference type="PANTHER" id="PTHR23292:SF28">
    <property type="entry name" value="LIPOPOLYSACCHARIDE-INDUCED TUMOR NECROSIS FACTOR-ALPHA FACTOR-LIKE"/>
    <property type="match status" value="1"/>
</dbReference>
<dbReference type="STRING" id="8167.A0A484DJS6"/>
<keyword evidence="7 8" id="KW-0472">Membrane</keyword>
<reference evidence="10 11" key="1">
    <citation type="submission" date="2019-01" db="EMBL/GenBank/DDBJ databases">
        <title>A chromosome-scale genome assembly of the yellow perch, Perca flavescens.</title>
        <authorList>
            <person name="Feron R."/>
            <person name="Morvezen R."/>
            <person name="Bestin A."/>
            <person name="Haffray P."/>
            <person name="Klopp C."/>
            <person name="Zahm M."/>
            <person name="Cabau C."/>
            <person name="Roques C."/>
            <person name="Donnadieu C."/>
            <person name="Bouchez O."/>
            <person name="Christie M."/>
            <person name="Larson W."/>
            <person name="Guiguen Y."/>
        </authorList>
    </citation>
    <scope>NUCLEOTIDE SEQUENCE [LARGE SCALE GENOMIC DNA]</scope>
    <source>
        <strain evidence="10">YP-PL-M2</strain>
        <tissue evidence="10">Blood</tissue>
    </source>
</reference>
<comment type="caution">
    <text evidence="10">The sequence shown here is derived from an EMBL/GenBank/DDBJ whole genome shotgun (WGS) entry which is preliminary data.</text>
</comment>
<feature type="domain" description="LITAF" evidence="9">
    <location>
        <begin position="70"/>
        <end position="154"/>
    </location>
</feature>
<evidence type="ECO:0000313" key="10">
    <source>
        <dbReference type="EMBL" id="TDH15758.1"/>
    </source>
</evidence>
<evidence type="ECO:0000256" key="5">
    <source>
        <dbReference type="ARBA" id="ARBA00022723"/>
    </source>
</evidence>
<feature type="transmembrane region" description="Helical" evidence="8">
    <location>
        <begin position="109"/>
        <end position="131"/>
    </location>
</feature>
<dbReference type="GO" id="GO:0008270">
    <property type="term" value="F:zinc ion binding"/>
    <property type="evidence" value="ECO:0007669"/>
    <property type="project" value="TreeGrafter"/>
</dbReference>
<dbReference type="Pfam" id="PF10601">
    <property type="entry name" value="zf-LITAF-like"/>
    <property type="match status" value="1"/>
</dbReference>
<keyword evidence="8" id="KW-1133">Transmembrane helix</keyword>
<dbReference type="GO" id="GO:0098574">
    <property type="term" value="C:cytoplasmic side of lysosomal membrane"/>
    <property type="evidence" value="ECO:0007669"/>
    <property type="project" value="TreeGrafter"/>
</dbReference>
<dbReference type="PANTHER" id="PTHR23292">
    <property type="entry name" value="LIPOPOLYSACCHARIDE-INDUCED TUMOR NECROSIS FACTOR-ALPHA FACTOR"/>
    <property type="match status" value="1"/>
</dbReference>
<gene>
    <name evidence="10" type="ORF">EPR50_G00013120</name>
</gene>
<evidence type="ECO:0000313" key="11">
    <source>
        <dbReference type="Proteomes" id="UP000295070"/>
    </source>
</evidence>
<accession>A0A484DJS6</accession>
<protein>
    <recommendedName>
        <fullName evidence="9">LITAF domain-containing protein</fullName>
    </recommendedName>
</protein>
<evidence type="ECO:0000256" key="7">
    <source>
        <dbReference type="ARBA" id="ARBA00023136"/>
    </source>
</evidence>
<sequence length="158" mass="17973">MESLKVHVQLPSPPPYFLQDESQTGQDGRIYHIYPPFSPPPPLQFSFSPGVGSTQTHLPLTVSALPQATPKLNFVSYETELYRCPAWTTCPSCQTRVTTQVTYKVGRQAWLICLVFVLCGLVLGCCLIPFFVNYFKDAYHTCPRCRRVLHIQRRTCCE</sequence>
<dbReference type="SMART" id="SM00714">
    <property type="entry name" value="LITAF"/>
    <property type="match status" value="1"/>
</dbReference>
<dbReference type="PROSITE" id="PS51837">
    <property type="entry name" value="LITAF"/>
    <property type="match status" value="1"/>
</dbReference>
<dbReference type="InterPro" id="IPR006629">
    <property type="entry name" value="LITAF"/>
</dbReference>
<dbReference type="InterPro" id="IPR037519">
    <property type="entry name" value="LITAF_fam"/>
</dbReference>
<organism evidence="10 11">
    <name type="scientific">Perca flavescens</name>
    <name type="common">American yellow perch</name>
    <name type="synonym">Morone flavescens</name>
    <dbReference type="NCBI Taxonomy" id="8167"/>
    <lineage>
        <taxon>Eukaryota</taxon>
        <taxon>Metazoa</taxon>
        <taxon>Chordata</taxon>
        <taxon>Craniata</taxon>
        <taxon>Vertebrata</taxon>
        <taxon>Euteleostomi</taxon>
        <taxon>Actinopterygii</taxon>
        <taxon>Neopterygii</taxon>
        <taxon>Teleostei</taxon>
        <taxon>Neoteleostei</taxon>
        <taxon>Acanthomorphata</taxon>
        <taxon>Eupercaria</taxon>
        <taxon>Perciformes</taxon>
        <taxon>Percoidei</taxon>
        <taxon>Percidae</taxon>
        <taxon>Percinae</taxon>
        <taxon>Perca</taxon>
    </lineage>
</organism>
<dbReference type="GO" id="GO:0005634">
    <property type="term" value="C:nucleus"/>
    <property type="evidence" value="ECO:0007669"/>
    <property type="project" value="TreeGrafter"/>
</dbReference>
<evidence type="ECO:0000259" key="9">
    <source>
        <dbReference type="PROSITE" id="PS51837"/>
    </source>
</evidence>
<keyword evidence="5" id="KW-0479">Metal-binding</keyword>
<evidence type="ECO:0000256" key="3">
    <source>
        <dbReference type="ARBA" id="ARBA00004630"/>
    </source>
</evidence>
<evidence type="ECO:0000256" key="4">
    <source>
        <dbReference type="ARBA" id="ARBA00005975"/>
    </source>
</evidence>
<comment type="subcellular location">
    <subcellularLocation>
        <location evidence="1">Endosome membrane</location>
        <topology evidence="1">Peripheral membrane protein</topology>
        <orientation evidence="1">Cytoplasmic side</orientation>
    </subcellularLocation>
    <subcellularLocation>
        <location evidence="2">Late endosome membrane</location>
    </subcellularLocation>
    <subcellularLocation>
        <location evidence="3">Lysosome membrane</location>
        <topology evidence="3">Peripheral membrane protein</topology>
        <orientation evidence="3">Cytoplasmic side</orientation>
    </subcellularLocation>
</comment>
<comment type="similarity">
    <text evidence="4">Belongs to the CDIP1/LITAF family.</text>
</comment>
<dbReference type="GO" id="GO:0098560">
    <property type="term" value="C:cytoplasmic side of late endosome membrane"/>
    <property type="evidence" value="ECO:0007669"/>
    <property type="project" value="TreeGrafter"/>
</dbReference>
<dbReference type="AlphaFoldDB" id="A0A484DJS6"/>
<evidence type="ECO:0000256" key="1">
    <source>
        <dbReference type="ARBA" id="ARBA00004125"/>
    </source>
</evidence>
<keyword evidence="6" id="KW-0862">Zinc</keyword>
<name>A0A484DJS6_PERFV</name>
<evidence type="ECO:0000256" key="6">
    <source>
        <dbReference type="ARBA" id="ARBA00022833"/>
    </source>
</evidence>
<dbReference type="EMBL" id="SCKG01000002">
    <property type="protein sequence ID" value="TDH15758.1"/>
    <property type="molecule type" value="Genomic_DNA"/>
</dbReference>
<keyword evidence="8" id="KW-0812">Transmembrane</keyword>
<keyword evidence="11" id="KW-1185">Reference proteome</keyword>
<dbReference type="Proteomes" id="UP000295070">
    <property type="component" value="Chromosome 2"/>
</dbReference>